<dbReference type="Pfam" id="PF01459">
    <property type="entry name" value="Porin_3"/>
    <property type="match status" value="1"/>
</dbReference>
<organism evidence="2 3">
    <name type="scientific">Brassica napus</name>
    <name type="common">Rape</name>
    <dbReference type="NCBI Taxonomy" id="3708"/>
    <lineage>
        <taxon>Eukaryota</taxon>
        <taxon>Viridiplantae</taxon>
        <taxon>Streptophyta</taxon>
        <taxon>Embryophyta</taxon>
        <taxon>Tracheophyta</taxon>
        <taxon>Spermatophyta</taxon>
        <taxon>Magnoliopsida</taxon>
        <taxon>eudicotyledons</taxon>
        <taxon>Gunneridae</taxon>
        <taxon>Pentapetalae</taxon>
        <taxon>rosids</taxon>
        <taxon>malvids</taxon>
        <taxon>Brassicales</taxon>
        <taxon>Brassicaceae</taxon>
        <taxon>Brassiceae</taxon>
        <taxon>Brassica</taxon>
    </lineage>
</organism>
<dbReference type="Proteomes" id="UP000824890">
    <property type="component" value="Unassembled WGS sequence"/>
</dbReference>
<evidence type="ECO:0000313" key="3">
    <source>
        <dbReference type="Proteomes" id="UP000824890"/>
    </source>
</evidence>
<dbReference type="EMBL" id="JAGKQM010001876">
    <property type="protein sequence ID" value="KAH0850956.1"/>
    <property type="molecule type" value="Genomic_DNA"/>
</dbReference>
<gene>
    <name evidence="2" type="ORF">HID58_090302</name>
</gene>
<reference evidence="2 3" key="1">
    <citation type="submission" date="2021-05" db="EMBL/GenBank/DDBJ databases">
        <title>Genome Assembly of Synthetic Allotetraploid Brassica napus Reveals Homoeologous Exchanges between Subgenomes.</title>
        <authorList>
            <person name="Davis J.T."/>
        </authorList>
    </citation>
    <scope>NUCLEOTIDE SEQUENCE [LARGE SCALE GENOMIC DNA]</scope>
    <source>
        <strain evidence="3">cv. Da-Ae</strain>
        <tissue evidence="2">Seedling</tissue>
    </source>
</reference>
<name>A0ABQ7X4U0_BRANA</name>
<dbReference type="InterPro" id="IPR001925">
    <property type="entry name" value="Porin_Euk"/>
</dbReference>
<comment type="similarity">
    <text evidence="1">Belongs to the eukaryotic mitochondrial porin (TC 1.B.8.1) family.</text>
</comment>
<accession>A0ABQ7X4U0</accession>
<proteinExistence type="inferred from homology"/>
<evidence type="ECO:0000313" key="2">
    <source>
        <dbReference type="EMBL" id="KAH0850956.1"/>
    </source>
</evidence>
<dbReference type="Gene3D" id="2.40.160.10">
    <property type="entry name" value="Porin"/>
    <property type="match status" value="1"/>
</dbReference>
<protein>
    <submittedName>
        <fullName evidence="2">Uncharacterized protein</fullName>
    </submittedName>
</protein>
<dbReference type="PANTHER" id="PTHR11743">
    <property type="entry name" value="VOLTAGE-DEPENDENT ANION-SELECTIVE CHANNEL"/>
    <property type="match status" value="1"/>
</dbReference>
<dbReference type="PANTHER" id="PTHR11743:SF66">
    <property type="entry name" value="BNAA10G29750D PROTEIN"/>
    <property type="match status" value="1"/>
</dbReference>
<keyword evidence="3" id="KW-1185">Reference proteome</keyword>
<sequence>MATAEGAVSDLFGKPLFLSLYDYMEEFTNLRLVQRYLLSSLILLLRHVLRENAFSYDKGVLAEILEPVMGKGLIPADLDTWKSAVVFFAILRLRTLPLPAYHFYLLYKDYQGDQKLTITTYSSTGVAITTSGTNKGNWFVGDVATQVKNKNFTILTIFTYDEATPGLKAIVSAKVPDQKSAKVELQYLHPHAGICTSVGLTTNPVVNFSGVIGTSVLALGTDVSFDTESGNFKNS</sequence>
<dbReference type="InterPro" id="IPR023614">
    <property type="entry name" value="Porin_dom_sf"/>
</dbReference>
<dbReference type="InterPro" id="IPR027246">
    <property type="entry name" value="Porin_Euk/Tom40"/>
</dbReference>
<evidence type="ECO:0000256" key="1">
    <source>
        <dbReference type="ARBA" id="ARBA00009624"/>
    </source>
</evidence>
<comment type="caution">
    <text evidence="2">The sequence shown here is derived from an EMBL/GenBank/DDBJ whole genome shotgun (WGS) entry which is preliminary data.</text>
</comment>